<dbReference type="EMBL" id="HACG01032117">
    <property type="protein sequence ID" value="CEK78982.1"/>
    <property type="molecule type" value="Transcribed_RNA"/>
</dbReference>
<dbReference type="AlphaFoldDB" id="A0A0B7AEF1"/>
<evidence type="ECO:0000313" key="1">
    <source>
        <dbReference type="EMBL" id="CEK78982.1"/>
    </source>
</evidence>
<proteinExistence type="predicted"/>
<protein>
    <submittedName>
        <fullName evidence="1">Uncharacterized protein</fullName>
    </submittedName>
</protein>
<sequence>KQKRTEELNVEDLTIGGQNLSELIRREPRKLFQKSRFDHINMRPTSPRALSRADTLFCGQGPES</sequence>
<gene>
    <name evidence="1" type="primary">ORF112987</name>
</gene>
<reference evidence="1" key="1">
    <citation type="submission" date="2014-12" db="EMBL/GenBank/DDBJ databases">
        <title>Insight into the proteome of Arion vulgaris.</title>
        <authorList>
            <person name="Aradska J."/>
            <person name="Bulat T."/>
            <person name="Smidak R."/>
            <person name="Sarate P."/>
            <person name="Gangsoo J."/>
            <person name="Sialana F."/>
            <person name="Bilban M."/>
            <person name="Lubec G."/>
        </authorList>
    </citation>
    <scope>NUCLEOTIDE SEQUENCE</scope>
    <source>
        <tissue evidence="1">Skin</tissue>
    </source>
</reference>
<feature type="non-terminal residue" evidence="1">
    <location>
        <position position="1"/>
    </location>
</feature>
<organism evidence="1">
    <name type="scientific">Arion vulgaris</name>
    <dbReference type="NCBI Taxonomy" id="1028688"/>
    <lineage>
        <taxon>Eukaryota</taxon>
        <taxon>Metazoa</taxon>
        <taxon>Spiralia</taxon>
        <taxon>Lophotrochozoa</taxon>
        <taxon>Mollusca</taxon>
        <taxon>Gastropoda</taxon>
        <taxon>Heterobranchia</taxon>
        <taxon>Euthyneura</taxon>
        <taxon>Panpulmonata</taxon>
        <taxon>Eupulmonata</taxon>
        <taxon>Stylommatophora</taxon>
        <taxon>Helicina</taxon>
        <taxon>Arionoidea</taxon>
        <taxon>Arionidae</taxon>
        <taxon>Arion</taxon>
    </lineage>
</organism>
<name>A0A0B7AEF1_9EUPU</name>
<accession>A0A0B7AEF1</accession>